<evidence type="ECO:0000313" key="3">
    <source>
        <dbReference type="Proteomes" id="UP000681594"/>
    </source>
</evidence>
<dbReference type="Gene3D" id="3.90.550.10">
    <property type="entry name" value="Spore Coat Polysaccharide Biosynthesis Protein SpsA, Chain A"/>
    <property type="match status" value="1"/>
</dbReference>
<organism evidence="2 3">
    <name type="scientific">Pararoseomonas baculiformis</name>
    <dbReference type="NCBI Taxonomy" id="2820812"/>
    <lineage>
        <taxon>Bacteria</taxon>
        <taxon>Pseudomonadati</taxon>
        <taxon>Pseudomonadota</taxon>
        <taxon>Alphaproteobacteria</taxon>
        <taxon>Acetobacterales</taxon>
        <taxon>Acetobacteraceae</taxon>
        <taxon>Pararoseomonas</taxon>
    </lineage>
</organism>
<evidence type="ECO:0000313" key="2">
    <source>
        <dbReference type="EMBL" id="MBP0445057.1"/>
    </source>
</evidence>
<evidence type="ECO:0000259" key="1">
    <source>
        <dbReference type="Pfam" id="PF00535"/>
    </source>
</evidence>
<dbReference type="InterPro" id="IPR001173">
    <property type="entry name" value="Glyco_trans_2-like"/>
</dbReference>
<accession>A0ABS4ADH5</accession>
<dbReference type="RefSeq" id="WP_209379297.1">
    <property type="nucleotide sequence ID" value="NZ_JAGIZB010000007.1"/>
</dbReference>
<sequence length="296" mass="31798">MTPEISIVLISYEMARELPRTLHSLSPEYQRNCPAGRCEVIVVDNGSRTPPTAADLPETSGTVHLHIFPDPTPSPAAAINFGLARARGELVGVWIDGARLASPGLIDACARAAALYPRAVVATSSFHLGPDVQYASILNGYDAAEEDRLLASIGWPASASRLPDIATPVWRSGVDGPMLESNALFMRRALWEELGGYDEAFVGPGGGAVNPDTFIRACALPDAKLIRVQREATYHQIHGGTISNAPNRAVEAGKLLAREYFRLRRKPLLPVRETGWLFDPLTGNVQEGGLAGEAVE</sequence>
<dbReference type="Proteomes" id="UP000681594">
    <property type="component" value="Unassembled WGS sequence"/>
</dbReference>
<reference evidence="2 3" key="1">
    <citation type="submission" date="2021-03" db="EMBL/GenBank/DDBJ databases">
        <authorList>
            <person name="So Y."/>
        </authorList>
    </citation>
    <scope>NUCLEOTIDE SEQUENCE [LARGE SCALE GENOMIC DNA]</scope>
    <source>
        <strain evidence="2 3">SSH11</strain>
    </source>
</reference>
<comment type="caution">
    <text evidence="2">The sequence shown here is derived from an EMBL/GenBank/DDBJ whole genome shotgun (WGS) entry which is preliminary data.</text>
</comment>
<proteinExistence type="predicted"/>
<dbReference type="InterPro" id="IPR029044">
    <property type="entry name" value="Nucleotide-diphossugar_trans"/>
</dbReference>
<dbReference type="SUPFAM" id="SSF53448">
    <property type="entry name" value="Nucleotide-diphospho-sugar transferases"/>
    <property type="match status" value="1"/>
</dbReference>
<keyword evidence="3" id="KW-1185">Reference proteome</keyword>
<name>A0ABS4ADH5_9PROT</name>
<dbReference type="CDD" id="cd00761">
    <property type="entry name" value="Glyco_tranf_GTA_type"/>
    <property type="match status" value="1"/>
</dbReference>
<gene>
    <name evidence="2" type="ORF">J8J14_09715</name>
</gene>
<protein>
    <submittedName>
        <fullName evidence="2">Glycosyltransferase family 2 protein</fullName>
    </submittedName>
</protein>
<dbReference type="PANTHER" id="PTHR43685">
    <property type="entry name" value="GLYCOSYLTRANSFERASE"/>
    <property type="match status" value="1"/>
</dbReference>
<feature type="domain" description="Glycosyltransferase 2-like" evidence="1">
    <location>
        <begin position="6"/>
        <end position="123"/>
    </location>
</feature>
<dbReference type="Pfam" id="PF00535">
    <property type="entry name" value="Glycos_transf_2"/>
    <property type="match status" value="1"/>
</dbReference>
<dbReference type="InterPro" id="IPR050834">
    <property type="entry name" value="Glycosyltransf_2"/>
</dbReference>
<dbReference type="PANTHER" id="PTHR43685:SF2">
    <property type="entry name" value="GLYCOSYLTRANSFERASE 2-LIKE DOMAIN-CONTAINING PROTEIN"/>
    <property type="match status" value="1"/>
</dbReference>
<dbReference type="EMBL" id="JAGIZB010000007">
    <property type="protein sequence ID" value="MBP0445057.1"/>
    <property type="molecule type" value="Genomic_DNA"/>
</dbReference>